<dbReference type="EMBL" id="VJMH01005359">
    <property type="protein sequence ID" value="KAF0696883.1"/>
    <property type="molecule type" value="Genomic_DNA"/>
</dbReference>
<evidence type="ECO:0000256" key="2">
    <source>
        <dbReference type="ARBA" id="ARBA00023125"/>
    </source>
</evidence>
<evidence type="ECO:0000313" key="8">
    <source>
        <dbReference type="EMBL" id="VFT89233.1"/>
    </source>
</evidence>
<keyword evidence="9" id="KW-1185">Reference proteome</keyword>
<organism evidence="8 9">
    <name type="scientific">Aphanomyces stellatus</name>
    <dbReference type="NCBI Taxonomy" id="120398"/>
    <lineage>
        <taxon>Eukaryota</taxon>
        <taxon>Sar</taxon>
        <taxon>Stramenopiles</taxon>
        <taxon>Oomycota</taxon>
        <taxon>Saprolegniomycetes</taxon>
        <taxon>Saprolegniales</taxon>
        <taxon>Verrucalvaceae</taxon>
        <taxon>Aphanomyces</taxon>
    </lineage>
</organism>
<dbReference type="GO" id="GO:0003700">
    <property type="term" value="F:DNA-binding transcription factor activity"/>
    <property type="evidence" value="ECO:0007669"/>
    <property type="project" value="InterPro"/>
</dbReference>
<dbReference type="Pfam" id="PF00447">
    <property type="entry name" value="HSF_DNA-bind"/>
    <property type="match status" value="1"/>
</dbReference>
<dbReference type="OrthoDB" id="78592at2759"/>
<dbReference type="SUPFAM" id="SSF46785">
    <property type="entry name" value="Winged helix' DNA-binding domain"/>
    <property type="match status" value="1"/>
</dbReference>
<dbReference type="Proteomes" id="UP000332933">
    <property type="component" value="Unassembled WGS sequence"/>
</dbReference>
<feature type="domain" description="HSF-type DNA-binding" evidence="6">
    <location>
        <begin position="28"/>
        <end position="123"/>
    </location>
</feature>
<dbReference type="EMBL" id="CAADRA010005380">
    <property type="protein sequence ID" value="VFT89233.1"/>
    <property type="molecule type" value="Genomic_DNA"/>
</dbReference>
<comment type="subcellular location">
    <subcellularLocation>
        <location evidence="1">Nucleus</location>
    </subcellularLocation>
</comment>
<dbReference type="SMART" id="SM00415">
    <property type="entry name" value="HSF"/>
    <property type="match status" value="1"/>
</dbReference>
<evidence type="ECO:0000256" key="3">
    <source>
        <dbReference type="ARBA" id="ARBA00023242"/>
    </source>
</evidence>
<evidence type="ECO:0000313" key="9">
    <source>
        <dbReference type="Proteomes" id="UP000332933"/>
    </source>
</evidence>
<dbReference type="InterPro" id="IPR000232">
    <property type="entry name" value="HSF_DNA-bd"/>
</dbReference>
<dbReference type="Gene3D" id="1.10.10.10">
    <property type="entry name" value="Winged helix-like DNA-binding domain superfamily/Winged helix DNA-binding domain"/>
    <property type="match status" value="1"/>
</dbReference>
<protein>
    <submittedName>
        <fullName evidence="8">Aste57867_12382 protein</fullName>
    </submittedName>
</protein>
<gene>
    <name evidence="8" type="primary">Aste57867_12382</name>
    <name evidence="7" type="ORF">As57867_012336</name>
    <name evidence="8" type="ORF">ASTE57867_12382</name>
</gene>
<evidence type="ECO:0000256" key="1">
    <source>
        <dbReference type="ARBA" id="ARBA00004123"/>
    </source>
</evidence>
<keyword evidence="2" id="KW-0238">DNA-binding</keyword>
<accession>A0A485KW73</accession>
<dbReference type="InterPro" id="IPR036388">
    <property type="entry name" value="WH-like_DNA-bd_sf"/>
</dbReference>
<proteinExistence type="inferred from homology"/>
<dbReference type="AlphaFoldDB" id="A0A485KW73"/>
<dbReference type="InterPro" id="IPR036390">
    <property type="entry name" value="WH_DNA-bd_sf"/>
</dbReference>
<name>A0A485KW73_9STRA</name>
<reference evidence="8 9" key="1">
    <citation type="submission" date="2019-03" db="EMBL/GenBank/DDBJ databases">
        <authorList>
            <person name="Gaulin E."/>
            <person name="Dumas B."/>
        </authorList>
    </citation>
    <scope>NUCLEOTIDE SEQUENCE [LARGE SCALE GENOMIC DNA]</scope>
    <source>
        <strain evidence="8">CBS 568.67</strain>
    </source>
</reference>
<reference evidence="7" key="2">
    <citation type="submission" date="2019-06" db="EMBL/GenBank/DDBJ databases">
        <title>Genomics analysis of Aphanomyces spp. identifies a new class of oomycete effector associated with host adaptation.</title>
        <authorList>
            <person name="Gaulin E."/>
        </authorList>
    </citation>
    <scope>NUCLEOTIDE SEQUENCE</scope>
    <source>
        <strain evidence="7">CBS 578.67</strain>
    </source>
</reference>
<keyword evidence="3" id="KW-0539">Nucleus</keyword>
<dbReference type="GO" id="GO:0043565">
    <property type="term" value="F:sequence-specific DNA binding"/>
    <property type="evidence" value="ECO:0007669"/>
    <property type="project" value="InterPro"/>
</dbReference>
<dbReference type="PANTHER" id="PTHR10015">
    <property type="entry name" value="HEAT SHOCK TRANSCRIPTION FACTOR"/>
    <property type="match status" value="1"/>
</dbReference>
<evidence type="ECO:0000313" key="7">
    <source>
        <dbReference type="EMBL" id="KAF0696883.1"/>
    </source>
</evidence>
<dbReference type="PANTHER" id="PTHR10015:SF427">
    <property type="entry name" value="HEAT SHOCK FACTOR PROTEIN"/>
    <property type="match status" value="1"/>
</dbReference>
<dbReference type="PRINTS" id="PR00056">
    <property type="entry name" value="HSFDOMAIN"/>
</dbReference>
<evidence type="ECO:0000259" key="6">
    <source>
        <dbReference type="SMART" id="SM00415"/>
    </source>
</evidence>
<dbReference type="FunFam" id="1.10.10.10:FF:000286">
    <property type="entry name" value="Heat shock transcription factor"/>
    <property type="match status" value="1"/>
</dbReference>
<feature type="region of interest" description="Disordered" evidence="5">
    <location>
        <begin position="1"/>
        <end position="28"/>
    </location>
</feature>
<dbReference type="GO" id="GO:0005634">
    <property type="term" value="C:nucleus"/>
    <property type="evidence" value="ECO:0007669"/>
    <property type="project" value="UniProtKB-SubCell"/>
</dbReference>
<comment type="similarity">
    <text evidence="4">Belongs to the HSF family.</text>
</comment>
<evidence type="ECO:0000256" key="5">
    <source>
        <dbReference type="SAM" id="MobiDB-lite"/>
    </source>
</evidence>
<sequence length="224" mass="25272">MSAGTPLPLLSPPPTTTSSADEQAPPPAPPTFVQSLFDILRREDPNIIRWTADGRAFEILDQRLLATRILPRYFRHSKYASFQRQLNYFGFRKWAKQRAAICTYSQLYFGRDRPGDLHHIKRRVKASDHPVEVMPMMASLPPLVARVAVPARPLLPPPPSPTIMTPLRSPVVVAPMLELEFPPSTMSLGDLVKAEPWSDEVKPDWLGPFGWLDDGDDHGNRMFI</sequence>
<evidence type="ECO:0000256" key="4">
    <source>
        <dbReference type="RuleBase" id="RU004020"/>
    </source>
</evidence>